<comment type="caution">
    <text evidence="2">The sequence shown here is derived from an EMBL/GenBank/DDBJ whole genome shotgun (WGS) entry which is preliminary data.</text>
</comment>
<gene>
    <name evidence="2" type="ORF">PICST_37814</name>
</gene>
<dbReference type="InParanoid" id="A3GFX6"/>
<dbReference type="Proteomes" id="UP000002258">
    <property type="component" value="Chromosome 1"/>
</dbReference>
<dbReference type="AlphaFoldDB" id="A3GFX6"/>
<comment type="subunit">
    <text evidence="1">Component of the mitochondrial contact site and cristae organizing system (MICOS) complex.</text>
</comment>
<dbReference type="GO" id="GO:0042407">
    <property type="term" value="P:cristae formation"/>
    <property type="evidence" value="ECO:0007669"/>
    <property type="project" value="InterPro"/>
</dbReference>
<proteinExistence type="predicted"/>
<dbReference type="InterPro" id="IPR019166">
    <property type="entry name" value="MIC26/MIC27"/>
</dbReference>
<dbReference type="PANTHER" id="PTHR28268">
    <property type="entry name" value="MICOS SUBUNIT MIC26"/>
    <property type="match status" value="1"/>
</dbReference>
<sequence>MFSKQALRVTIPVLASSGIIISSSPVKNEPKRRFYEDETDVVPVPGTVTPAAGTELEALGSNRLIDGISVRSPEAVESVFKSARETSQNVLAQVQSYVNDGYSKYYETERHVTSTVGELHAKSEDLLPNSIYIVIATLSANIAARQRGIIAKATFPVAFGLAAFKYFLPQTFANTTGFLWKLEKNNLPQIAQQQEYVFNKTGELVQKIEQTSESSKKSIESSIHSLKHSIADVTGLNINEEVSKK</sequence>
<accession>A3GFX6</accession>
<protein>
    <recommendedName>
        <fullName evidence="1">MICOS complex subunit</fullName>
    </recommendedName>
</protein>
<dbReference type="EMBL" id="AAVQ01000001">
    <property type="protein sequence ID" value="EAZ63837.2"/>
    <property type="molecule type" value="Genomic_DNA"/>
</dbReference>
<reference evidence="2 3" key="1">
    <citation type="journal article" date="2007" name="Nat. Biotechnol.">
        <title>Genome sequence of the lignocellulose-bioconverting and xylose-fermenting yeast Pichia stipitis.</title>
        <authorList>
            <person name="Jeffries T.W."/>
            <person name="Grigoriev I.V."/>
            <person name="Grimwood J."/>
            <person name="Laplaza J.M."/>
            <person name="Aerts A."/>
            <person name="Salamov A."/>
            <person name="Schmutz J."/>
            <person name="Lindquist E."/>
            <person name="Dehal P."/>
            <person name="Shapiro H."/>
            <person name="Jin Y.S."/>
            <person name="Passoth V."/>
            <person name="Richardson P.M."/>
        </authorList>
    </citation>
    <scope>NUCLEOTIDE SEQUENCE [LARGE SCALE GENOMIC DNA]</scope>
    <source>
        <strain evidence="3">ATCC 58785 / CBS 6054 / NBRC 10063 / NRRL Y-11545</strain>
    </source>
</reference>
<dbReference type="Pfam" id="PF09769">
    <property type="entry name" value="ApoO"/>
    <property type="match status" value="1"/>
</dbReference>
<dbReference type="eggNOG" id="ENOG502S70K">
    <property type="taxonomic scope" value="Eukaryota"/>
</dbReference>
<name>A3GFX6_PICST</name>
<dbReference type="GO" id="GO:0044284">
    <property type="term" value="C:mitochondrial crista junction"/>
    <property type="evidence" value="ECO:0007669"/>
    <property type="project" value="TreeGrafter"/>
</dbReference>
<dbReference type="FunCoup" id="A3GFX6">
    <property type="interactions" value="28"/>
</dbReference>
<dbReference type="KEGG" id="pic:PICST_37814"/>
<organism evidence="2 3">
    <name type="scientific">Scheffersomyces stipitis (strain ATCC 58785 / CBS 6054 / NBRC 10063 / NRRL Y-11545)</name>
    <name type="common">Yeast</name>
    <name type="synonym">Pichia stipitis</name>
    <dbReference type="NCBI Taxonomy" id="322104"/>
    <lineage>
        <taxon>Eukaryota</taxon>
        <taxon>Fungi</taxon>
        <taxon>Dikarya</taxon>
        <taxon>Ascomycota</taxon>
        <taxon>Saccharomycotina</taxon>
        <taxon>Pichiomycetes</taxon>
        <taxon>Debaryomycetaceae</taxon>
        <taxon>Scheffersomyces</taxon>
    </lineage>
</organism>
<dbReference type="OrthoDB" id="2399148at2759"/>
<keyword evidence="3" id="KW-1185">Reference proteome</keyword>
<dbReference type="OMA" id="KWIGVEH"/>
<evidence type="ECO:0000313" key="3">
    <source>
        <dbReference type="Proteomes" id="UP000002258"/>
    </source>
</evidence>
<comment type="function">
    <text evidence="1">Component of the MICOS complex, a large protein complex of the mitochondrial inner membrane that plays crucial roles in the maintenance of crista junctions, inner membrane architecture, and formation of contact sites to the outer membrane.</text>
</comment>
<dbReference type="GO" id="GO:0061617">
    <property type="term" value="C:MICOS complex"/>
    <property type="evidence" value="ECO:0007669"/>
    <property type="project" value="UniProtKB-UniRule"/>
</dbReference>
<dbReference type="InterPro" id="IPR033181">
    <property type="entry name" value="Mic26_fungi"/>
</dbReference>
<dbReference type="RefSeq" id="XP_001387860.2">
    <property type="nucleotide sequence ID" value="XM_001387823.1"/>
</dbReference>
<dbReference type="HOGENOM" id="CLU_086433_0_0_1"/>
<dbReference type="GeneID" id="4851175"/>
<keyword evidence="1" id="KW-0496">Mitochondrion</keyword>
<comment type="subcellular location">
    <subcellularLocation>
        <location evidence="1">Mitochondrion inner membrane</location>
    </subcellularLocation>
</comment>
<dbReference type="PANTHER" id="PTHR28268:SF1">
    <property type="entry name" value="MICOS SUBUNIT MIC26"/>
    <property type="match status" value="1"/>
</dbReference>
<keyword evidence="1" id="KW-0999">Mitochondrion inner membrane</keyword>
<evidence type="ECO:0000256" key="1">
    <source>
        <dbReference type="RuleBase" id="RU363021"/>
    </source>
</evidence>
<evidence type="ECO:0000313" key="2">
    <source>
        <dbReference type="EMBL" id="EAZ63837.2"/>
    </source>
</evidence>
<dbReference type="STRING" id="322104.A3GFX6"/>
<keyword evidence="1" id="KW-0472">Membrane</keyword>